<keyword evidence="3" id="KW-1185">Reference proteome</keyword>
<dbReference type="InterPro" id="IPR011009">
    <property type="entry name" value="Kinase-like_dom_sf"/>
</dbReference>
<dbReference type="GO" id="GO:0005524">
    <property type="term" value="F:ATP binding"/>
    <property type="evidence" value="ECO:0007669"/>
    <property type="project" value="InterPro"/>
</dbReference>
<dbReference type="SUPFAM" id="SSF56112">
    <property type="entry name" value="Protein kinase-like (PK-like)"/>
    <property type="match status" value="1"/>
</dbReference>
<protein>
    <recommendedName>
        <fullName evidence="1">Protein kinase domain-containing protein</fullName>
    </recommendedName>
</protein>
<dbReference type="Pfam" id="PF00069">
    <property type="entry name" value="Pkinase"/>
    <property type="match status" value="1"/>
</dbReference>
<dbReference type="Gene3D" id="1.10.510.10">
    <property type="entry name" value="Transferase(Phosphotransferase) domain 1"/>
    <property type="match status" value="1"/>
</dbReference>
<dbReference type="OrthoDB" id="1668230at2759"/>
<dbReference type="Proteomes" id="UP000728032">
    <property type="component" value="Unassembled WGS sequence"/>
</dbReference>
<sequence length="222" mass="25947">ATDKKMYIFMAECQPKSVLDKFKKSETVDENEAKKPSHVIQDKESRVKVVGMNQCCFYWDPDMETVVSKKRLSKQLFDKSPHLPPEAFKAETWDPSAADVWAFGCLMCELLAKESPFKLKNKQTFDEQWKAFAESKQFSGEAKQLLDRILTEDLQNRPNIWDVLKDPYFKNIQTISSPQTYHKCHQTIHKTITQTEDSLLPRNTSSAQRLSRKQWFRCDNSR</sequence>
<feature type="non-terminal residue" evidence="2">
    <location>
        <position position="1"/>
    </location>
</feature>
<dbReference type="PANTHER" id="PTHR24362:SF309">
    <property type="entry name" value="PROTEIN KINASE DOMAIN-CONTAINING PROTEIN"/>
    <property type="match status" value="1"/>
</dbReference>
<dbReference type="EMBL" id="OC943991">
    <property type="protein sequence ID" value="CAD7662740.1"/>
    <property type="molecule type" value="Genomic_DNA"/>
</dbReference>
<accession>A0A7R9QY48</accession>
<proteinExistence type="predicted"/>
<dbReference type="PROSITE" id="PS50011">
    <property type="entry name" value="PROTEIN_KINASE_DOM"/>
    <property type="match status" value="1"/>
</dbReference>
<dbReference type="InterPro" id="IPR000719">
    <property type="entry name" value="Prot_kinase_dom"/>
</dbReference>
<dbReference type="SMART" id="SM00220">
    <property type="entry name" value="S_TKc"/>
    <property type="match status" value="1"/>
</dbReference>
<reference evidence="2" key="1">
    <citation type="submission" date="2020-11" db="EMBL/GenBank/DDBJ databases">
        <authorList>
            <person name="Tran Van P."/>
        </authorList>
    </citation>
    <scope>NUCLEOTIDE SEQUENCE</scope>
</reference>
<feature type="domain" description="Protein kinase" evidence="1">
    <location>
        <begin position="1"/>
        <end position="169"/>
    </location>
</feature>
<dbReference type="GO" id="GO:0004672">
    <property type="term" value="F:protein kinase activity"/>
    <property type="evidence" value="ECO:0007669"/>
    <property type="project" value="InterPro"/>
</dbReference>
<evidence type="ECO:0000313" key="2">
    <source>
        <dbReference type="EMBL" id="CAD7662740.1"/>
    </source>
</evidence>
<gene>
    <name evidence="2" type="ORF">ONB1V03_LOCUS19300</name>
</gene>
<evidence type="ECO:0000259" key="1">
    <source>
        <dbReference type="PROSITE" id="PS50011"/>
    </source>
</evidence>
<organism evidence="2">
    <name type="scientific">Oppiella nova</name>
    <dbReference type="NCBI Taxonomy" id="334625"/>
    <lineage>
        <taxon>Eukaryota</taxon>
        <taxon>Metazoa</taxon>
        <taxon>Ecdysozoa</taxon>
        <taxon>Arthropoda</taxon>
        <taxon>Chelicerata</taxon>
        <taxon>Arachnida</taxon>
        <taxon>Acari</taxon>
        <taxon>Acariformes</taxon>
        <taxon>Sarcoptiformes</taxon>
        <taxon>Oribatida</taxon>
        <taxon>Brachypylina</taxon>
        <taxon>Oppioidea</taxon>
        <taxon>Oppiidae</taxon>
        <taxon>Oppiella</taxon>
    </lineage>
</organism>
<dbReference type="AlphaFoldDB" id="A0A7R9QY48"/>
<evidence type="ECO:0000313" key="3">
    <source>
        <dbReference type="Proteomes" id="UP000728032"/>
    </source>
</evidence>
<dbReference type="PANTHER" id="PTHR24362">
    <property type="entry name" value="SERINE/THREONINE-PROTEIN KINASE NEK"/>
    <property type="match status" value="1"/>
</dbReference>
<dbReference type="EMBL" id="CAJPVJ010029166">
    <property type="protein sequence ID" value="CAG2179877.1"/>
    <property type="molecule type" value="Genomic_DNA"/>
</dbReference>
<name>A0A7R9QY48_9ACAR</name>